<dbReference type="PANTHER" id="PTHR42829:SF2">
    <property type="entry name" value="NADH-UBIQUINONE OXIDOREDUCTASE CHAIN 5"/>
    <property type="match status" value="1"/>
</dbReference>
<evidence type="ECO:0000256" key="8">
    <source>
        <dbReference type="ARBA" id="ARBA00022967"/>
    </source>
</evidence>
<dbReference type="InterPro" id="IPR010934">
    <property type="entry name" value="NADH_DH_su5_C"/>
</dbReference>
<gene>
    <name evidence="20" type="primary">ND5</name>
</gene>
<evidence type="ECO:0000259" key="19">
    <source>
        <dbReference type="Pfam" id="PF06455"/>
    </source>
</evidence>
<evidence type="ECO:0000256" key="4">
    <source>
        <dbReference type="ARBA" id="ARBA00022448"/>
    </source>
</evidence>
<dbReference type="Pfam" id="PF00361">
    <property type="entry name" value="Proton_antipo_M"/>
    <property type="match status" value="1"/>
</dbReference>
<feature type="transmembrane region" description="Helical" evidence="16">
    <location>
        <begin position="371"/>
        <end position="391"/>
    </location>
</feature>
<dbReference type="InterPro" id="IPR018393">
    <property type="entry name" value="NADHpl_OxRdtase_5_subgr"/>
</dbReference>
<evidence type="ECO:0000256" key="5">
    <source>
        <dbReference type="ARBA" id="ARBA00022660"/>
    </source>
</evidence>
<evidence type="ECO:0000259" key="17">
    <source>
        <dbReference type="Pfam" id="PF00361"/>
    </source>
</evidence>
<evidence type="ECO:0000313" key="20">
    <source>
        <dbReference type="EMBL" id="QNN84103.1"/>
    </source>
</evidence>
<keyword evidence="10 16" id="KW-1133">Transmembrane helix</keyword>
<evidence type="ECO:0000256" key="9">
    <source>
        <dbReference type="ARBA" id="ARBA00022982"/>
    </source>
</evidence>
<evidence type="ECO:0000256" key="3">
    <source>
        <dbReference type="ARBA" id="ARBA00021096"/>
    </source>
</evidence>
<dbReference type="CTD" id="4540"/>
<dbReference type="RefSeq" id="YP_009990802.1">
    <property type="nucleotide sequence ID" value="NC_052771.1"/>
</dbReference>
<keyword evidence="12 16" id="KW-0830">Ubiquinone</keyword>
<proteinExistence type="inferred from homology"/>
<dbReference type="Pfam" id="PF00662">
    <property type="entry name" value="Proton_antipo_N"/>
    <property type="match status" value="1"/>
</dbReference>
<comment type="function">
    <text evidence="16">Core subunit of the mitochondrial membrane respiratory chain NADH dehydrogenase (Complex I) which catalyzes electron transfer from NADH through the respiratory chain, using ubiquinone as an electron acceptor. Essential for the catalytic activity and assembly of complex I.</text>
</comment>
<evidence type="ECO:0000256" key="6">
    <source>
        <dbReference type="ARBA" id="ARBA00022692"/>
    </source>
</evidence>
<keyword evidence="14 16" id="KW-0472">Membrane</keyword>
<reference evidence="20" key="1">
    <citation type="submission" date="2019-08" db="EMBL/GenBank/DDBJ databases">
        <title>Densely sampling genomes across the diversity of birds increases power of comparative genomics analyses.</title>
        <authorList>
            <consortium name="B10K project Consortium"/>
            <person name="Feng S."/>
            <person name="Stiller J."/>
            <person name="Andreu-Sanchez S."/>
            <person name="Margaryan A."/>
            <person name="Chen W."/>
            <person name="Paten B."/>
            <person name="Zhang G."/>
        </authorList>
    </citation>
    <scope>NUCLEOTIDE SEQUENCE</scope>
</reference>
<name>A0A7G9TUR0_CHAVO</name>
<feature type="domain" description="NADH-Ubiquinone oxidoreductase (complex I) chain 5 N-terminal" evidence="18">
    <location>
        <begin position="70"/>
        <end position="120"/>
    </location>
</feature>
<feature type="transmembrane region" description="Helical" evidence="16">
    <location>
        <begin position="173"/>
        <end position="192"/>
    </location>
</feature>
<keyword evidence="13 16" id="KW-0496">Mitochondrion</keyword>
<comment type="catalytic activity">
    <reaction evidence="15 16">
        <text>a ubiquinone + NADH + 5 H(+)(in) = a ubiquinol + NAD(+) + 4 H(+)(out)</text>
        <dbReference type="Rhea" id="RHEA:29091"/>
        <dbReference type="Rhea" id="RHEA-COMP:9565"/>
        <dbReference type="Rhea" id="RHEA-COMP:9566"/>
        <dbReference type="ChEBI" id="CHEBI:15378"/>
        <dbReference type="ChEBI" id="CHEBI:16389"/>
        <dbReference type="ChEBI" id="CHEBI:17976"/>
        <dbReference type="ChEBI" id="CHEBI:57540"/>
        <dbReference type="ChEBI" id="CHEBI:57945"/>
        <dbReference type="EC" id="7.1.1.2"/>
    </reaction>
</comment>
<organism evidence="20">
    <name type="scientific">Charadrius vociferus</name>
    <name type="common">Killdeer</name>
    <name type="synonym">Aegialitis vocifera</name>
    <dbReference type="NCBI Taxonomy" id="50402"/>
    <lineage>
        <taxon>Eukaryota</taxon>
        <taxon>Metazoa</taxon>
        <taxon>Chordata</taxon>
        <taxon>Craniata</taxon>
        <taxon>Vertebrata</taxon>
        <taxon>Euteleostomi</taxon>
        <taxon>Archelosauria</taxon>
        <taxon>Archosauria</taxon>
        <taxon>Dinosauria</taxon>
        <taxon>Saurischia</taxon>
        <taxon>Theropoda</taxon>
        <taxon>Coelurosauria</taxon>
        <taxon>Aves</taxon>
        <taxon>Neognathae</taxon>
        <taxon>Neoaves</taxon>
        <taxon>Charadriiformes</taxon>
        <taxon>Charadriidae</taxon>
        <taxon>Charadrius</taxon>
    </lineage>
</organism>
<keyword evidence="7" id="KW-0999">Mitochondrion inner membrane</keyword>
<evidence type="ECO:0000259" key="18">
    <source>
        <dbReference type="Pfam" id="PF00662"/>
    </source>
</evidence>
<feature type="transmembrane region" description="Helical" evidence="16">
    <location>
        <begin position="243"/>
        <end position="262"/>
    </location>
</feature>
<feature type="domain" description="NADH:quinone oxidoreductase/Mrp antiporter transmembrane" evidence="17">
    <location>
        <begin position="136"/>
        <end position="419"/>
    </location>
</feature>
<dbReference type="InterPro" id="IPR001750">
    <property type="entry name" value="ND/Mrp_TM"/>
</dbReference>
<evidence type="ECO:0000256" key="10">
    <source>
        <dbReference type="ARBA" id="ARBA00022989"/>
    </source>
</evidence>
<geneLocation type="mitochondrion" evidence="20"/>
<dbReference type="GeneID" id="62676529"/>
<feature type="transmembrane region" description="Helical" evidence="16">
    <location>
        <begin position="455"/>
        <end position="473"/>
    </location>
</feature>
<feature type="transmembrane region" description="Helical" evidence="16">
    <location>
        <begin position="87"/>
        <end position="109"/>
    </location>
</feature>
<evidence type="ECO:0000256" key="14">
    <source>
        <dbReference type="ARBA" id="ARBA00023136"/>
    </source>
</evidence>
<dbReference type="GO" id="GO:0015990">
    <property type="term" value="P:electron transport coupled proton transport"/>
    <property type="evidence" value="ECO:0007669"/>
    <property type="project" value="TreeGrafter"/>
</dbReference>
<keyword evidence="5" id="KW-0679">Respiratory chain</keyword>
<dbReference type="AlphaFoldDB" id="A0A7G9TUR0"/>
<dbReference type="GO" id="GO:0005743">
    <property type="term" value="C:mitochondrial inner membrane"/>
    <property type="evidence" value="ECO:0007669"/>
    <property type="project" value="UniProtKB-SubCell"/>
</dbReference>
<comment type="subcellular location">
    <subcellularLocation>
        <location evidence="1">Mitochondrion inner membrane</location>
        <topology evidence="1">Multi-pass membrane protein</topology>
    </subcellularLocation>
</comment>
<feature type="transmembrane region" description="Helical" evidence="16">
    <location>
        <begin position="403"/>
        <end position="425"/>
    </location>
</feature>
<evidence type="ECO:0000256" key="12">
    <source>
        <dbReference type="ARBA" id="ARBA00023075"/>
    </source>
</evidence>
<feature type="transmembrane region" description="Helical" evidence="16">
    <location>
        <begin position="334"/>
        <end position="351"/>
    </location>
</feature>
<protein>
    <recommendedName>
        <fullName evidence="3 16">NADH-ubiquinone oxidoreductase chain 5</fullName>
        <ecNumber evidence="2 16">7.1.1.2</ecNumber>
    </recommendedName>
</protein>
<dbReference type="Pfam" id="PF06455">
    <property type="entry name" value="NADH5_C"/>
    <property type="match status" value="1"/>
</dbReference>
<dbReference type="GO" id="GO:0008137">
    <property type="term" value="F:NADH dehydrogenase (ubiquinone) activity"/>
    <property type="evidence" value="ECO:0007669"/>
    <property type="project" value="UniProtKB-EC"/>
</dbReference>
<dbReference type="InterPro" id="IPR003945">
    <property type="entry name" value="NU5C-like"/>
</dbReference>
<dbReference type="NCBIfam" id="TIGR01974">
    <property type="entry name" value="NDH_I_L"/>
    <property type="match status" value="1"/>
</dbReference>
<keyword evidence="9" id="KW-0249">Electron transport</keyword>
<sequence length="604" mass="66449">MEISLLLSTSMLLTLTIILTPILLPLLSKHYKNSPIIITRTVKTAFLTSLMPMTIFMYSNAESISSHWEWKFIMNFKIPISLKMDQYSMTFFPIALFVTWSILQFATWYMASEPYITKFFSYLLMFLIAMLTLTIANNMFLLFIGWEGVGIMSFLLIGWWQGRAEANTAALQAVLYNRIGDIGLILSMAWLASTMNTWEIQQTFSTTQIPTLPLLGLILAATGKSAQFGLHPWLPAAMEGPTPVSALLHSSTMVVAGIFLLIRTHPMLATNQIALTTCLCLGALSTLFAATCALTQNDIKKIIAFSTSSQLGLMMVTIGLNLPQLAFLHISTHAFFKAMLFLCSGSIIHNLNGEQDIRKMGGLQKTLPTTTSCLTIGNLALMGTPFLAGFYSKDLIIENLNTSYLNTWALTLTLLATAFTATYTLRMTSTVQAGFTRIATLTPINENNQTITNPITRLALGSIMAGLLITSYIPPMKTPPMTMPTITKTAAIIVTILGIILALELSNMTHTLTQPKQNTLTNFSSTLGYFNHLSHRLSSTNLLNTGQKLASHLIDLSWYKKMGPEGLADLQMMASKASTSFHTGLIKTYLGSFALSILIAILLT</sequence>
<evidence type="ECO:0000256" key="2">
    <source>
        <dbReference type="ARBA" id="ARBA00012944"/>
    </source>
</evidence>
<feature type="domain" description="NADH dehydrogenase subunit 5 C-terminal" evidence="19">
    <location>
        <begin position="423"/>
        <end position="603"/>
    </location>
</feature>
<keyword evidence="6 16" id="KW-0812">Transmembrane</keyword>
<evidence type="ECO:0000256" key="13">
    <source>
        <dbReference type="ARBA" id="ARBA00023128"/>
    </source>
</evidence>
<feature type="transmembrane region" description="Helical" evidence="16">
    <location>
        <begin position="581"/>
        <end position="603"/>
    </location>
</feature>
<evidence type="ECO:0000256" key="11">
    <source>
        <dbReference type="ARBA" id="ARBA00023027"/>
    </source>
</evidence>
<comment type="similarity">
    <text evidence="16">Belongs to the complex I subunit 5 family.</text>
</comment>
<feature type="transmembrane region" description="Helical" evidence="16">
    <location>
        <begin position="115"/>
        <end position="133"/>
    </location>
</feature>
<keyword evidence="8" id="KW-1278">Translocase</keyword>
<evidence type="ECO:0000256" key="1">
    <source>
        <dbReference type="ARBA" id="ARBA00004448"/>
    </source>
</evidence>
<accession>A0A7G9TUR0</accession>
<dbReference type="PRINTS" id="PR01434">
    <property type="entry name" value="NADHDHGNASE5"/>
</dbReference>
<feature type="transmembrane region" description="Helical" evidence="16">
    <location>
        <begin position="274"/>
        <end position="296"/>
    </location>
</feature>
<keyword evidence="11 16" id="KW-0520">NAD</keyword>
<evidence type="ECO:0000256" key="7">
    <source>
        <dbReference type="ARBA" id="ARBA00022792"/>
    </source>
</evidence>
<dbReference type="EC" id="7.1.1.2" evidence="2 16"/>
<feature type="transmembrane region" description="Helical" evidence="16">
    <location>
        <begin position="302"/>
        <end position="322"/>
    </location>
</feature>
<evidence type="ECO:0000256" key="16">
    <source>
        <dbReference type="RuleBase" id="RU003404"/>
    </source>
</evidence>
<feature type="transmembrane region" description="Helical" evidence="16">
    <location>
        <begin position="204"/>
        <end position="223"/>
    </location>
</feature>
<keyword evidence="4 16" id="KW-0813">Transport</keyword>
<dbReference type="GO" id="GO:0003954">
    <property type="term" value="F:NADH dehydrogenase activity"/>
    <property type="evidence" value="ECO:0007669"/>
    <property type="project" value="TreeGrafter"/>
</dbReference>
<dbReference type="InterPro" id="IPR001516">
    <property type="entry name" value="Proton_antipo_N"/>
</dbReference>
<feature type="transmembrane region" description="Helical" evidence="16">
    <location>
        <begin position="140"/>
        <end position="161"/>
    </location>
</feature>
<dbReference type="GO" id="GO:0042773">
    <property type="term" value="P:ATP synthesis coupled electron transport"/>
    <property type="evidence" value="ECO:0007669"/>
    <property type="project" value="InterPro"/>
</dbReference>
<feature type="transmembrane region" description="Helical" evidence="16">
    <location>
        <begin position="485"/>
        <end position="503"/>
    </location>
</feature>
<feature type="transmembrane region" description="Helical" evidence="16">
    <location>
        <begin position="6"/>
        <end position="27"/>
    </location>
</feature>
<dbReference type="PANTHER" id="PTHR42829">
    <property type="entry name" value="NADH-UBIQUINONE OXIDOREDUCTASE CHAIN 5"/>
    <property type="match status" value="1"/>
</dbReference>
<evidence type="ECO:0000256" key="15">
    <source>
        <dbReference type="ARBA" id="ARBA00049551"/>
    </source>
</evidence>
<dbReference type="EMBL" id="MN356113">
    <property type="protein sequence ID" value="QNN84103.1"/>
    <property type="molecule type" value="Genomic_DNA"/>
</dbReference>